<sequence length="542" mass="58874">KLYSIVQNQKAHEEEHRRASSYHSFSQSPPYDYQYEEQRNGKQSAFLSRKPGSDRGLEGKISGFAYSSHSLHERMSEDGFAGKSCGSRTSNCSGSSMSDTVRTAPQSPNFPDNRCFSPPVLQDQSNQKSSYGLTSSQRTVSAGNIDSTSLKPGKSSLSDLIFKDDNVQRTQKTTNSAAPSFVAFSDAISAPNQDLLNSTAAQKHPVTTLDQPLDLFANMPTETPSADKVIPAAPSMDNAGWATFDTPPEQKQHSVTGLSYVAATSNDKQALSCDLFSFESNDEPTWFQSSNGNAPVSNQSTATSLDTGSSQPWSVFDASSTSTQYTVKGDISLVSSKLQDPKVPMDENSSQLWHSFDDVNGAVSHDQICAQPQIVEHRNVVNISLSTSNPFMCSVASKEGTSTEQMPLNPFDLPFDTHSGTPDLVMLFLPSIDGFMDVSSLQEALPTPDLPAFLDGLPETWFSSSSCAYVPSASHGMVCAYVPSAFLDSTYHTINDYLSTIHIKTTGQLIEISFVVQEHTSRHCIDRKSFCIEGGDRDVNPA</sequence>
<evidence type="ECO:0000313" key="3">
    <source>
        <dbReference type="Proteomes" id="UP000095767"/>
    </source>
</evidence>
<evidence type="ECO:0000256" key="1">
    <source>
        <dbReference type="SAM" id="MobiDB-lite"/>
    </source>
</evidence>
<feature type="compositionally biased region" description="Polar residues" evidence="1">
    <location>
        <begin position="86"/>
        <end position="110"/>
    </location>
</feature>
<dbReference type="Proteomes" id="UP000095767">
    <property type="component" value="Unassembled WGS sequence"/>
</dbReference>
<organism evidence="2 3">
    <name type="scientific">Dichanthelium oligosanthes</name>
    <dbReference type="NCBI Taxonomy" id="888268"/>
    <lineage>
        <taxon>Eukaryota</taxon>
        <taxon>Viridiplantae</taxon>
        <taxon>Streptophyta</taxon>
        <taxon>Embryophyta</taxon>
        <taxon>Tracheophyta</taxon>
        <taxon>Spermatophyta</taxon>
        <taxon>Magnoliopsida</taxon>
        <taxon>Liliopsida</taxon>
        <taxon>Poales</taxon>
        <taxon>Poaceae</taxon>
        <taxon>PACMAD clade</taxon>
        <taxon>Panicoideae</taxon>
        <taxon>Panicodae</taxon>
        <taxon>Paniceae</taxon>
        <taxon>Dichantheliinae</taxon>
        <taxon>Dichanthelium</taxon>
    </lineage>
</organism>
<proteinExistence type="predicted"/>
<protein>
    <recommendedName>
        <fullName evidence="4">ADP-ribosylation factor GTPase-activating protein AGD14</fullName>
    </recommendedName>
</protein>
<evidence type="ECO:0000313" key="2">
    <source>
        <dbReference type="EMBL" id="OEL28250.1"/>
    </source>
</evidence>
<dbReference type="GO" id="GO:0005096">
    <property type="term" value="F:GTPase activator activity"/>
    <property type="evidence" value="ECO:0007669"/>
    <property type="project" value="InterPro"/>
</dbReference>
<dbReference type="InterPro" id="IPR044820">
    <property type="entry name" value="AGD14-like"/>
</dbReference>
<gene>
    <name evidence="2" type="ORF">BAE44_0010730</name>
</gene>
<comment type="caution">
    <text evidence="2">The sequence shown here is derived from an EMBL/GenBank/DDBJ whole genome shotgun (WGS) entry which is preliminary data.</text>
</comment>
<dbReference type="STRING" id="888268.A0A1E5VT23"/>
<evidence type="ECO:0008006" key="4">
    <source>
        <dbReference type="Google" id="ProtNLM"/>
    </source>
</evidence>
<name>A0A1E5VT23_9POAL</name>
<keyword evidence="3" id="KW-1185">Reference proteome</keyword>
<feature type="compositionally biased region" description="Polar residues" evidence="1">
    <location>
        <begin position="122"/>
        <end position="157"/>
    </location>
</feature>
<dbReference type="AlphaFoldDB" id="A0A1E5VT23"/>
<feature type="region of interest" description="Disordered" evidence="1">
    <location>
        <begin position="1"/>
        <end position="54"/>
    </location>
</feature>
<dbReference type="OrthoDB" id="6036at2759"/>
<dbReference type="PANTHER" id="PTHR46085">
    <property type="entry name" value="ARFGAP/RECO-RELATED"/>
    <property type="match status" value="1"/>
</dbReference>
<dbReference type="PANTHER" id="PTHR46085:SF4">
    <property type="entry name" value="ADP-RIBOSYLATION FACTOR GTPASE-ACTIVATING PROTEIN AGD14-RELATED"/>
    <property type="match status" value="1"/>
</dbReference>
<accession>A0A1E5VT23</accession>
<dbReference type="EMBL" id="LWDX02030463">
    <property type="protein sequence ID" value="OEL28250.1"/>
    <property type="molecule type" value="Genomic_DNA"/>
</dbReference>
<reference evidence="2 3" key="1">
    <citation type="submission" date="2016-09" db="EMBL/GenBank/DDBJ databases">
        <title>The draft genome of Dichanthelium oligosanthes: A C3 panicoid grass species.</title>
        <authorList>
            <person name="Studer A.J."/>
            <person name="Schnable J.C."/>
            <person name="Brutnell T.P."/>
        </authorList>
    </citation>
    <scope>NUCLEOTIDE SEQUENCE [LARGE SCALE GENOMIC DNA]</scope>
    <source>
        <strain evidence="3">cv. Kellogg 1175</strain>
        <tissue evidence="2">Leaf</tissue>
    </source>
</reference>
<feature type="region of interest" description="Disordered" evidence="1">
    <location>
        <begin position="286"/>
        <end position="311"/>
    </location>
</feature>
<feature type="region of interest" description="Disordered" evidence="1">
    <location>
        <begin position="78"/>
        <end position="157"/>
    </location>
</feature>
<feature type="non-terminal residue" evidence="2">
    <location>
        <position position="1"/>
    </location>
</feature>